<dbReference type="Pfam" id="PF16144">
    <property type="entry name" value="DUF4852"/>
    <property type="match status" value="1"/>
</dbReference>
<dbReference type="RefSeq" id="WP_035583736.1">
    <property type="nucleotide sequence ID" value="NZ_ARYJ01000012.1"/>
</dbReference>
<dbReference type="PATRIC" id="fig|1280952.3.peg.2974"/>
<evidence type="ECO:0000313" key="3">
    <source>
        <dbReference type="Proteomes" id="UP000024816"/>
    </source>
</evidence>
<organism evidence="2 3">
    <name type="scientific">Hyphomonas jannaschiana VP2</name>
    <dbReference type="NCBI Taxonomy" id="1280952"/>
    <lineage>
        <taxon>Bacteria</taxon>
        <taxon>Pseudomonadati</taxon>
        <taxon>Pseudomonadota</taxon>
        <taxon>Alphaproteobacteria</taxon>
        <taxon>Hyphomonadales</taxon>
        <taxon>Hyphomonadaceae</taxon>
        <taxon>Hyphomonas</taxon>
    </lineage>
</organism>
<proteinExistence type="predicted"/>
<gene>
    <name evidence="2" type="ORF">HJA_14870</name>
</gene>
<dbReference type="eggNOG" id="ENOG5033ZM4">
    <property type="taxonomic scope" value="Bacteria"/>
</dbReference>
<evidence type="ECO:0000313" key="2">
    <source>
        <dbReference type="EMBL" id="KCZ86643.1"/>
    </source>
</evidence>
<dbReference type="EMBL" id="ARYJ01000012">
    <property type="protein sequence ID" value="KCZ86643.1"/>
    <property type="molecule type" value="Genomic_DNA"/>
</dbReference>
<feature type="chain" id="PRO_5001572053" description="Lipoprotein" evidence="1">
    <location>
        <begin position="31"/>
        <end position="385"/>
    </location>
</feature>
<evidence type="ECO:0008006" key="4">
    <source>
        <dbReference type="Google" id="ProtNLM"/>
    </source>
</evidence>
<dbReference type="OrthoDB" id="7626094at2"/>
<keyword evidence="3" id="KW-1185">Reference proteome</keyword>
<reference evidence="2 3" key="1">
    <citation type="journal article" date="2014" name="Antonie Van Leeuwenhoek">
        <title>Hyphomonas beringensis sp. nov. and Hyphomonas chukchiensis sp. nov., isolated from surface seawater of the Bering Sea and Chukchi Sea.</title>
        <authorList>
            <person name="Li C."/>
            <person name="Lai Q."/>
            <person name="Li G."/>
            <person name="Dong C."/>
            <person name="Wang J."/>
            <person name="Liao Y."/>
            <person name="Shao Z."/>
        </authorList>
    </citation>
    <scope>NUCLEOTIDE SEQUENCE [LARGE SCALE GENOMIC DNA]</scope>
    <source>
        <strain evidence="2 3">VP2</strain>
    </source>
</reference>
<keyword evidence="1" id="KW-0732">Signal</keyword>
<evidence type="ECO:0000256" key="1">
    <source>
        <dbReference type="SAM" id="SignalP"/>
    </source>
</evidence>
<accession>A0A059F7W9</accession>
<dbReference type="AlphaFoldDB" id="A0A059F7W9"/>
<feature type="signal peptide" evidence="1">
    <location>
        <begin position="1"/>
        <end position="30"/>
    </location>
</feature>
<name>A0A059F7W9_9PROT</name>
<sequence length="385" mass="42674">MLHFLSPKRSLKAGSLAAVATVLAATSLFAAPASAKEFEYENMLYSWMKLDSYFDYESNVDCYMRLYRSEVWQRSREDEFLRQDKRDETIEMMKARVGEANLEDVYTVRTNKDFGDYDFDTNVFEFAPVSKTTYFYVRNNNSCGLPSEIRVKFDNPEIIDGIAMSRDDAQALLTSRKRYGDIDRSVSLEIDFVLQARDGQMVQAHILDARVLNAARNRDLDGRKLAEYTGSPVTASSSAAAPASGGLSLFGMLPGGSLQSIKDELPRGSVVCNPAGGECEVNLKTGQKLIAKIDSSKNVTALEHRVDAGNESPGKVADDLKAVYGLPINDTNKDPQAGGFTAYGQVPHVQGERQLTWRSDSYEMVATIFYGAHAKTKVVTSIRPR</sequence>
<dbReference type="Proteomes" id="UP000024816">
    <property type="component" value="Unassembled WGS sequence"/>
</dbReference>
<comment type="caution">
    <text evidence="2">The sequence shown here is derived from an EMBL/GenBank/DDBJ whole genome shotgun (WGS) entry which is preliminary data.</text>
</comment>
<dbReference type="STRING" id="1280952.HJA_14870"/>
<dbReference type="InterPro" id="IPR032325">
    <property type="entry name" value="DUF4852"/>
</dbReference>
<protein>
    <recommendedName>
        <fullName evidence="4">Lipoprotein</fullName>
    </recommendedName>
</protein>